<keyword evidence="4 6" id="KW-1133">Transmembrane helix</keyword>
<keyword evidence="7" id="KW-0966">Cell projection</keyword>
<proteinExistence type="predicted"/>
<protein>
    <submittedName>
        <fullName evidence="7">Flagellar protein</fullName>
    </submittedName>
</protein>
<comment type="caution">
    <text evidence="7">The sequence shown here is derived from an EMBL/GenBank/DDBJ whole genome shotgun (WGS) entry which is preliminary data.</text>
</comment>
<evidence type="ECO:0000256" key="1">
    <source>
        <dbReference type="ARBA" id="ARBA00004236"/>
    </source>
</evidence>
<keyword evidence="5 6" id="KW-0472">Membrane</keyword>
<evidence type="ECO:0000313" key="8">
    <source>
        <dbReference type="Proteomes" id="UP001165962"/>
    </source>
</evidence>
<sequence length="219" mass="24706">MKWGRVWHKPNYLSLFAAIQTAGFSSFASGEAGASSSQQPNSTPEFTYTGVSTSETMWMVVQVIFFLIIIIGLFFLIIKFLSRKNKTLFGRSLRSLGGVPLGPNKSIQVVEIGHSLYIVGVGDNIQLLEKVDNEEEVAYISEMLTSSNSMGVASFQTFSGWLTKLRKKQPEVEELDTDLSDASFQEIFHNKMHHLSDRKKMVEEVLMEDKNKDRLNDKQ</sequence>
<accession>A0ABX0IXW5</accession>
<keyword evidence="7" id="KW-0282">Flagellum</keyword>
<evidence type="ECO:0000256" key="2">
    <source>
        <dbReference type="ARBA" id="ARBA00022475"/>
    </source>
</evidence>
<evidence type="ECO:0000256" key="6">
    <source>
        <dbReference type="SAM" id="Phobius"/>
    </source>
</evidence>
<reference evidence="7" key="1">
    <citation type="submission" date="2020-03" db="EMBL/GenBank/DDBJ databases">
        <title>Draft sequencing of Paenibacilllus sp. S3N08.</title>
        <authorList>
            <person name="Kim D.-U."/>
        </authorList>
    </citation>
    <scope>NUCLEOTIDE SEQUENCE</scope>
    <source>
        <strain evidence="7">S3N08</strain>
    </source>
</reference>
<evidence type="ECO:0000256" key="5">
    <source>
        <dbReference type="ARBA" id="ARBA00023136"/>
    </source>
</evidence>
<keyword evidence="7" id="KW-0969">Cilium</keyword>
<dbReference type="EMBL" id="JAAOIW010000001">
    <property type="protein sequence ID" value="NHN28371.1"/>
    <property type="molecule type" value="Genomic_DNA"/>
</dbReference>
<evidence type="ECO:0000256" key="3">
    <source>
        <dbReference type="ARBA" id="ARBA00022692"/>
    </source>
</evidence>
<comment type="subcellular location">
    <subcellularLocation>
        <location evidence="1">Cell membrane</location>
    </subcellularLocation>
</comment>
<dbReference type="Pfam" id="PF04347">
    <property type="entry name" value="FliO"/>
    <property type="match status" value="1"/>
</dbReference>
<evidence type="ECO:0000313" key="7">
    <source>
        <dbReference type="EMBL" id="NHN28371.1"/>
    </source>
</evidence>
<name>A0ABX0IXW5_9BACL</name>
<organism evidence="7 8">
    <name type="scientific">Paenibacillus agricola</name>
    <dbReference type="NCBI Taxonomy" id="2716264"/>
    <lineage>
        <taxon>Bacteria</taxon>
        <taxon>Bacillati</taxon>
        <taxon>Bacillota</taxon>
        <taxon>Bacilli</taxon>
        <taxon>Bacillales</taxon>
        <taxon>Paenibacillaceae</taxon>
        <taxon>Paenibacillus</taxon>
    </lineage>
</organism>
<evidence type="ECO:0000256" key="4">
    <source>
        <dbReference type="ARBA" id="ARBA00022989"/>
    </source>
</evidence>
<keyword evidence="2" id="KW-1003">Cell membrane</keyword>
<feature type="transmembrane region" description="Helical" evidence="6">
    <location>
        <begin position="60"/>
        <end position="81"/>
    </location>
</feature>
<dbReference type="Proteomes" id="UP001165962">
    <property type="component" value="Unassembled WGS sequence"/>
</dbReference>
<dbReference type="InterPro" id="IPR022781">
    <property type="entry name" value="Flagellar_biosynth_FliO"/>
</dbReference>
<keyword evidence="8" id="KW-1185">Reference proteome</keyword>
<keyword evidence="3 6" id="KW-0812">Transmembrane</keyword>
<gene>
    <name evidence="7" type="ORF">G9U52_00840</name>
</gene>